<sequence>MTKSLLYAAAIAAGSLYASSAPASEWGCQVLLCVSGNWQATPSCHPPMYRLLAAMKRPGFSWPTCPAASSSAARKDVYADCPEGWTVGYSDVGHNCNRSKPNMCEKRENLCFNHRNGRPIFKPVTNRRDGDSCQKTISMPRPVRSKPWYVEYTDAKGFRHRAWFNLNI</sequence>
<protein>
    <recommendedName>
        <fullName evidence="4">Secreted protein</fullName>
    </recommendedName>
</protein>
<dbReference type="AlphaFoldDB" id="A0A2P9AR49"/>
<gene>
    <name evidence="2" type="ORF">BQ8482_360031</name>
</gene>
<name>A0A2P9AR49_9HYPH</name>
<evidence type="ECO:0000256" key="1">
    <source>
        <dbReference type="SAM" id="SignalP"/>
    </source>
</evidence>
<reference evidence="3" key="1">
    <citation type="submission" date="2016-12" db="EMBL/GenBank/DDBJ databases">
        <authorList>
            <person name="Brunel B."/>
        </authorList>
    </citation>
    <scope>NUCLEOTIDE SEQUENCE [LARGE SCALE GENOMIC DNA]</scope>
</reference>
<dbReference type="EMBL" id="FUIG01000044">
    <property type="protein sequence ID" value="SJM33630.1"/>
    <property type="molecule type" value="Genomic_DNA"/>
</dbReference>
<keyword evidence="1" id="KW-0732">Signal</keyword>
<accession>A0A2P9AR49</accession>
<feature type="signal peptide" evidence="1">
    <location>
        <begin position="1"/>
        <end position="23"/>
    </location>
</feature>
<evidence type="ECO:0008006" key="4">
    <source>
        <dbReference type="Google" id="ProtNLM"/>
    </source>
</evidence>
<evidence type="ECO:0000313" key="3">
    <source>
        <dbReference type="Proteomes" id="UP000245698"/>
    </source>
</evidence>
<keyword evidence="3" id="KW-1185">Reference proteome</keyword>
<evidence type="ECO:0000313" key="2">
    <source>
        <dbReference type="EMBL" id="SJM33630.1"/>
    </source>
</evidence>
<organism evidence="2 3">
    <name type="scientific">Mesorhizobium delmotii</name>
    <dbReference type="NCBI Taxonomy" id="1631247"/>
    <lineage>
        <taxon>Bacteria</taxon>
        <taxon>Pseudomonadati</taxon>
        <taxon>Pseudomonadota</taxon>
        <taxon>Alphaproteobacteria</taxon>
        <taxon>Hyphomicrobiales</taxon>
        <taxon>Phyllobacteriaceae</taxon>
        <taxon>Mesorhizobium</taxon>
    </lineage>
</organism>
<feature type="chain" id="PRO_5017539090" description="Secreted protein" evidence="1">
    <location>
        <begin position="24"/>
        <end position="168"/>
    </location>
</feature>
<dbReference type="Proteomes" id="UP000245698">
    <property type="component" value="Unassembled WGS sequence"/>
</dbReference>
<dbReference type="RefSeq" id="WP_123150331.1">
    <property type="nucleotide sequence ID" value="NZ_FUIG01000044.1"/>
</dbReference>
<proteinExistence type="predicted"/>